<organism evidence="4 5">
    <name type="scientific">Gloeophyllum trabeum (strain ATCC 11539 / FP-39264 / Madison 617)</name>
    <name type="common">Brown rot fungus</name>
    <dbReference type="NCBI Taxonomy" id="670483"/>
    <lineage>
        <taxon>Eukaryota</taxon>
        <taxon>Fungi</taxon>
        <taxon>Dikarya</taxon>
        <taxon>Basidiomycota</taxon>
        <taxon>Agaricomycotina</taxon>
        <taxon>Agaricomycetes</taxon>
        <taxon>Gloeophyllales</taxon>
        <taxon>Gloeophyllaceae</taxon>
        <taxon>Gloeophyllum</taxon>
    </lineage>
</organism>
<feature type="non-terminal residue" evidence="4">
    <location>
        <position position="1"/>
    </location>
</feature>
<comment type="function">
    <text evidence="1">Required for respiratory activity and maintenance and expression of the mitochondrial genome.</text>
</comment>
<dbReference type="Pfam" id="PF06413">
    <property type="entry name" value="Neugrin"/>
    <property type="match status" value="1"/>
</dbReference>
<proteinExistence type="inferred from homology"/>
<dbReference type="PANTHER" id="PTHR13475">
    <property type="entry name" value="NEUGRIN"/>
    <property type="match status" value="1"/>
</dbReference>
<dbReference type="PANTHER" id="PTHR13475:SF3">
    <property type="entry name" value="NEUGRIN"/>
    <property type="match status" value="1"/>
</dbReference>
<comment type="similarity">
    <text evidence="2">Belongs to the RRG9 family.</text>
</comment>
<evidence type="ECO:0000256" key="2">
    <source>
        <dbReference type="ARBA" id="ARBA00010895"/>
    </source>
</evidence>
<dbReference type="GeneID" id="19305048"/>
<gene>
    <name evidence="4" type="ORF">GLOTRDRAFT_21621</name>
</gene>
<name>S7PXJ4_GLOTA</name>
<dbReference type="Proteomes" id="UP000030669">
    <property type="component" value="Unassembled WGS sequence"/>
</dbReference>
<evidence type="ECO:0000313" key="4">
    <source>
        <dbReference type="EMBL" id="EPQ52238.1"/>
    </source>
</evidence>
<protein>
    <recommendedName>
        <fullName evidence="3">Required for respiratory growth protein 9, mitochondrial</fullName>
    </recommendedName>
</protein>
<dbReference type="RefSeq" id="XP_007869148.1">
    <property type="nucleotide sequence ID" value="XM_007870957.1"/>
</dbReference>
<dbReference type="KEGG" id="gtr:GLOTRDRAFT_21621"/>
<dbReference type="eggNOG" id="ENOG502S7IA">
    <property type="taxonomic scope" value="Eukaryota"/>
</dbReference>
<dbReference type="OMA" id="WEPSREK"/>
<dbReference type="HOGENOM" id="CLU_2729130_0_0_1"/>
<accession>S7PXJ4</accession>
<reference evidence="4 5" key="1">
    <citation type="journal article" date="2012" name="Science">
        <title>The Paleozoic origin of enzymatic lignin decomposition reconstructed from 31 fungal genomes.</title>
        <authorList>
            <person name="Floudas D."/>
            <person name="Binder M."/>
            <person name="Riley R."/>
            <person name="Barry K."/>
            <person name="Blanchette R.A."/>
            <person name="Henrissat B."/>
            <person name="Martinez A.T."/>
            <person name="Otillar R."/>
            <person name="Spatafora J.W."/>
            <person name="Yadav J.S."/>
            <person name="Aerts A."/>
            <person name="Benoit I."/>
            <person name="Boyd A."/>
            <person name="Carlson A."/>
            <person name="Copeland A."/>
            <person name="Coutinho P.M."/>
            <person name="de Vries R.P."/>
            <person name="Ferreira P."/>
            <person name="Findley K."/>
            <person name="Foster B."/>
            <person name="Gaskell J."/>
            <person name="Glotzer D."/>
            <person name="Gorecki P."/>
            <person name="Heitman J."/>
            <person name="Hesse C."/>
            <person name="Hori C."/>
            <person name="Igarashi K."/>
            <person name="Jurgens J.A."/>
            <person name="Kallen N."/>
            <person name="Kersten P."/>
            <person name="Kohler A."/>
            <person name="Kuees U."/>
            <person name="Kumar T.K.A."/>
            <person name="Kuo A."/>
            <person name="LaButti K."/>
            <person name="Larrondo L.F."/>
            <person name="Lindquist E."/>
            <person name="Ling A."/>
            <person name="Lombard V."/>
            <person name="Lucas S."/>
            <person name="Lundell T."/>
            <person name="Martin R."/>
            <person name="McLaughlin D.J."/>
            <person name="Morgenstern I."/>
            <person name="Morin E."/>
            <person name="Murat C."/>
            <person name="Nagy L.G."/>
            <person name="Nolan M."/>
            <person name="Ohm R.A."/>
            <person name="Patyshakuliyeva A."/>
            <person name="Rokas A."/>
            <person name="Ruiz-Duenas F.J."/>
            <person name="Sabat G."/>
            <person name="Salamov A."/>
            <person name="Samejima M."/>
            <person name="Schmutz J."/>
            <person name="Slot J.C."/>
            <person name="St John F."/>
            <person name="Stenlid J."/>
            <person name="Sun H."/>
            <person name="Sun S."/>
            <person name="Syed K."/>
            <person name="Tsang A."/>
            <person name="Wiebenga A."/>
            <person name="Young D."/>
            <person name="Pisabarro A."/>
            <person name="Eastwood D.C."/>
            <person name="Martin F."/>
            <person name="Cullen D."/>
            <person name="Grigoriev I.V."/>
            <person name="Hibbett D.S."/>
        </authorList>
    </citation>
    <scope>NUCLEOTIDE SEQUENCE [LARGE SCALE GENOMIC DNA]</scope>
    <source>
        <strain evidence="4 5">ATCC 11539</strain>
    </source>
</reference>
<dbReference type="EMBL" id="KB469308">
    <property type="protein sequence ID" value="EPQ52238.1"/>
    <property type="molecule type" value="Genomic_DNA"/>
</dbReference>
<feature type="non-terminal residue" evidence="4">
    <location>
        <position position="72"/>
    </location>
</feature>
<dbReference type="GO" id="GO:0005634">
    <property type="term" value="C:nucleus"/>
    <property type="evidence" value="ECO:0007669"/>
    <property type="project" value="TreeGrafter"/>
</dbReference>
<evidence type="ECO:0000256" key="3">
    <source>
        <dbReference type="ARBA" id="ARBA00013566"/>
    </source>
</evidence>
<evidence type="ECO:0000256" key="1">
    <source>
        <dbReference type="ARBA" id="ARBA00003548"/>
    </source>
</evidence>
<evidence type="ECO:0000313" key="5">
    <source>
        <dbReference type="Proteomes" id="UP000030669"/>
    </source>
</evidence>
<keyword evidence="5" id="KW-1185">Reference proteome</keyword>
<dbReference type="OrthoDB" id="5578174at2759"/>
<dbReference type="AlphaFoldDB" id="S7PXJ4"/>
<dbReference type="InterPro" id="IPR010487">
    <property type="entry name" value="NGRN/Rrg9"/>
</dbReference>
<sequence>QWAAHRTVLRESFPEGWQPPRKLSREAMDALRQFHRIDPATFTTPVLAERFRISPEAVRRILRSKWEPSRER</sequence>